<evidence type="ECO:0000256" key="3">
    <source>
        <dbReference type="ARBA" id="ARBA00022771"/>
    </source>
</evidence>
<feature type="domain" description="C2H2-type" evidence="7">
    <location>
        <begin position="464"/>
        <end position="492"/>
    </location>
</feature>
<keyword evidence="3 5" id="KW-0863">Zinc-finger</keyword>
<feature type="domain" description="C2H2-type" evidence="7">
    <location>
        <begin position="435"/>
        <end position="463"/>
    </location>
</feature>
<dbReference type="InterPro" id="IPR036236">
    <property type="entry name" value="Znf_C2H2_sf"/>
</dbReference>
<feature type="domain" description="C2H2-type" evidence="7">
    <location>
        <begin position="144"/>
        <end position="171"/>
    </location>
</feature>
<dbReference type="GO" id="GO:0000981">
    <property type="term" value="F:DNA-binding transcription factor activity, RNA polymerase II-specific"/>
    <property type="evidence" value="ECO:0007669"/>
    <property type="project" value="TreeGrafter"/>
</dbReference>
<feature type="domain" description="C2H2-type" evidence="7">
    <location>
        <begin position="23"/>
        <end position="45"/>
    </location>
</feature>
<dbReference type="GO" id="GO:0008270">
    <property type="term" value="F:zinc ion binding"/>
    <property type="evidence" value="ECO:0007669"/>
    <property type="project" value="UniProtKB-KW"/>
</dbReference>
<keyword evidence="9" id="KW-1185">Reference proteome</keyword>
<organism evidence="8 9">
    <name type="scientific">Megalurothrips usitatus</name>
    <name type="common">bean blossom thrips</name>
    <dbReference type="NCBI Taxonomy" id="439358"/>
    <lineage>
        <taxon>Eukaryota</taxon>
        <taxon>Metazoa</taxon>
        <taxon>Ecdysozoa</taxon>
        <taxon>Arthropoda</taxon>
        <taxon>Hexapoda</taxon>
        <taxon>Insecta</taxon>
        <taxon>Pterygota</taxon>
        <taxon>Neoptera</taxon>
        <taxon>Paraneoptera</taxon>
        <taxon>Thysanoptera</taxon>
        <taxon>Terebrantia</taxon>
        <taxon>Thripoidea</taxon>
        <taxon>Thripidae</taxon>
        <taxon>Megalurothrips</taxon>
    </lineage>
</organism>
<dbReference type="SMART" id="SM00355">
    <property type="entry name" value="ZnF_C2H2"/>
    <property type="match status" value="10"/>
</dbReference>
<evidence type="ECO:0000256" key="2">
    <source>
        <dbReference type="ARBA" id="ARBA00022737"/>
    </source>
</evidence>
<evidence type="ECO:0000256" key="4">
    <source>
        <dbReference type="ARBA" id="ARBA00022833"/>
    </source>
</evidence>
<proteinExistence type="predicted"/>
<evidence type="ECO:0000259" key="7">
    <source>
        <dbReference type="PROSITE" id="PS50157"/>
    </source>
</evidence>
<keyword evidence="1" id="KW-0479">Metal-binding</keyword>
<sequence>MEAIESLTVGASAAAKALRRHRYRCTECNKRYGNRTNFMDHLQGHLTGGYRCDWCPAAFGSRYSVKRHMRDKHRAAAGEAELDAGSDGRDADSDADSGEDGVSADLLQCALCPWKFETPQSLTYHVLSSHAPPSPSPPPVVERLACTLCEAEFKSGDALREHVWTHVPDDAQDVGAQGGGAEEEPGRRVLPCPQCGREFTRRNHLSNHLRGHARRQRVSARGGRGLAREGVTKPRGREAAVDDRHVAGTRAPAAERSAALPFACDICPRLFPTQFGLLFHERVHMLGRQYICRQCYQVYKSPHSLRYHLAEAGSPCGAQFSRREPEPPPTPGPPRHATVRGKAVVKVRLEPGGGDPKKAKAKARAHRVPADVVRRTCRLCRRRCFDLRGLMIHIAHRHKGRADEARPARLARPLHRIEKKSRCKPGDPGWASRPYACPSCPWRFKSPGHLRDHIQYKHVAVKAFRCEACEKSFALERLWRSHVHLYHRSESVL</sequence>
<dbReference type="GO" id="GO:0005634">
    <property type="term" value="C:nucleus"/>
    <property type="evidence" value="ECO:0007669"/>
    <property type="project" value="TreeGrafter"/>
</dbReference>
<feature type="region of interest" description="Disordered" evidence="6">
    <location>
        <begin position="170"/>
        <end position="189"/>
    </location>
</feature>
<feature type="domain" description="C2H2-type" evidence="7">
    <location>
        <begin position="262"/>
        <end position="289"/>
    </location>
</feature>
<evidence type="ECO:0000313" key="9">
    <source>
        <dbReference type="Proteomes" id="UP001075354"/>
    </source>
</evidence>
<feature type="region of interest" description="Disordered" evidence="6">
    <location>
        <begin position="74"/>
        <end position="99"/>
    </location>
</feature>
<dbReference type="SUPFAM" id="SSF57667">
    <property type="entry name" value="beta-beta-alpha zinc fingers"/>
    <property type="match status" value="4"/>
</dbReference>
<dbReference type="Proteomes" id="UP001075354">
    <property type="component" value="Chromosome 7"/>
</dbReference>
<keyword evidence="2" id="KW-0677">Repeat</keyword>
<evidence type="ECO:0000313" key="8">
    <source>
        <dbReference type="EMBL" id="KAJ1525947.1"/>
    </source>
</evidence>
<dbReference type="FunFam" id="3.30.160.60:FF:000100">
    <property type="entry name" value="Zinc finger 45-like"/>
    <property type="match status" value="1"/>
</dbReference>
<keyword evidence="4" id="KW-0862">Zinc</keyword>
<reference evidence="8" key="1">
    <citation type="submission" date="2022-12" db="EMBL/GenBank/DDBJ databases">
        <title>Chromosome-level genome assembly of the bean flower thrips Megalurothrips usitatus.</title>
        <authorList>
            <person name="Ma L."/>
            <person name="Liu Q."/>
            <person name="Li H."/>
            <person name="Cai W."/>
        </authorList>
    </citation>
    <scope>NUCLEOTIDE SEQUENCE</scope>
    <source>
        <strain evidence="8">Cailab_2022a</strain>
    </source>
</reference>
<feature type="region of interest" description="Disordered" evidence="6">
    <location>
        <begin position="209"/>
        <end position="238"/>
    </location>
</feature>
<dbReference type="Pfam" id="PF13912">
    <property type="entry name" value="zf-C2H2_6"/>
    <property type="match status" value="1"/>
</dbReference>
<protein>
    <recommendedName>
        <fullName evidence="7">C2H2-type domain-containing protein</fullName>
    </recommendedName>
</protein>
<gene>
    <name evidence="8" type="ORF">ONE63_009132</name>
</gene>
<feature type="domain" description="C2H2-type" evidence="7">
    <location>
        <begin position="50"/>
        <end position="78"/>
    </location>
</feature>
<dbReference type="PANTHER" id="PTHR24409:SF295">
    <property type="entry name" value="AZ2-RELATED"/>
    <property type="match status" value="1"/>
</dbReference>
<feature type="domain" description="C2H2-type" evidence="7">
    <location>
        <begin position="107"/>
        <end position="135"/>
    </location>
</feature>
<dbReference type="PROSITE" id="PS50157">
    <property type="entry name" value="ZINC_FINGER_C2H2_2"/>
    <property type="match status" value="8"/>
</dbReference>
<accession>A0AAV7XM38</accession>
<feature type="region of interest" description="Disordered" evidence="6">
    <location>
        <begin position="316"/>
        <end position="339"/>
    </location>
</feature>
<dbReference type="PROSITE" id="PS00028">
    <property type="entry name" value="ZINC_FINGER_C2H2_1"/>
    <property type="match status" value="8"/>
</dbReference>
<feature type="compositionally biased region" description="Basic and acidic residues" evidence="6">
    <location>
        <begin position="226"/>
        <end position="238"/>
    </location>
</feature>
<dbReference type="AlphaFoldDB" id="A0AAV7XM38"/>
<dbReference type="PANTHER" id="PTHR24409">
    <property type="entry name" value="ZINC FINGER PROTEIN 142"/>
    <property type="match status" value="1"/>
</dbReference>
<evidence type="ECO:0000256" key="1">
    <source>
        <dbReference type="ARBA" id="ARBA00022723"/>
    </source>
</evidence>
<dbReference type="Pfam" id="PF00096">
    <property type="entry name" value="zf-C2H2"/>
    <property type="match status" value="4"/>
</dbReference>
<feature type="compositionally biased region" description="Basic residues" evidence="6">
    <location>
        <begin position="209"/>
        <end position="218"/>
    </location>
</feature>
<dbReference type="GO" id="GO:0000977">
    <property type="term" value="F:RNA polymerase II transcription regulatory region sequence-specific DNA binding"/>
    <property type="evidence" value="ECO:0007669"/>
    <property type="project" value="TreeGrafter"/>
</dbReference>
<dbReference type="InterPro" id="IPR013087">
    <property type="entry name" value="Znf_C2H2_type"/>
</dbReference>
<dbReference type="EMBL" id="JAPTSV010000007">
    <property type="protein sequence ID" value="KAJ1525947.1"/>
    <property type="molecule type" value="Genomic_DNA"/>
</dbReference>
<feature type="domain" description="C2H2-type" evidence="7">
    <location>
        <begin position="190"/>
        <end position="217"/>
    </location>
</feature>
<comment type="caution">
    <text evidence="8">The sequence shown here is derived from an EMBL/GenBank/DDBJ whole genome shotgun (WGS) entry which is preliminary data.</text>
</comment>
<evidence type="ECO:0000256" key="6">
    <source>
        <dbReference type="SAM" id="MobiDB-lite"/>
    </source>
</evidence>
<dbReference type="Gene3D" id="3.30.160.60">
    <property type="entry name" value="Classic Zinc Finger"/>
    <property type="match status" value="5"/>
</dbReference>
<name>A0AAV7XM38_9NEOP</name>
<evidence type="ECO:0000256" key="5">
    <source>
        <dbReference type="PROSITE-ProRule" id="PRU00042"/>
    </source>
</evidence>